<dbReference type="EMBL" id="JAHXRF010000005">
    <property type="protein sequence ID" value="MBW4865252.1"/>
    <property type="molecule type" value="Genomic_DNA"/>
</dbReference>
<feature type="short sequence motif" description="GXGXXG" evidence="1">
    <location>
        <begin position="13"/>
        <end position="18"/>
    </location>
</feature>
<dbReference type="AlphaFoldDB" id="A0AAW4NMJ0"/>
<evidence type="ECO:0000313" key="3">
    <source>
        <dbReference type="EMBL" id="MBW4865252.1"/>
    </source>
</evidence>
<feature type="short sequence motif" description="DGA/G" evidence="1">
    <location>
        <begin position="163"/>
        <end position="165"/>
    </location>
</feature>
<dbReference type="Proteomes" id="UP001196873">
    <property type="component" value="Unassembled WGS sequence"/>
</dbReference>
<proteinExistence type="predicted"/>
<dbReference type="Pfam" id="PF19890">
    <property type="entry name" value="DUF6363"/>
    <property type="match status" value="1"/>
</dbReference>
<keyword evidence="1" id="KW-0442">Lipid degradation</keyword>
<dbReference type="RefSeq" id="WP_219425459.1">
    <property type="nucleotide sequence ID" value="NZ_CAUTLA010000057.1"/>
</dbReference>
<reference evidence="3" key="1">
    <citation type="submission" date="2021-07" db="EMBL/GenBank/DDBJ databases">
        <title>Genomic diversity and antimicrobial resistance of Prevotella spp. isolated from chronic lung disease airways.</title>
        <authorList>
            <person name="Webb K.A."/>
            <person name="Olagoke O.S."/>
            <person name="Baird T."/>
            <person name="Neill J."/>
            <person name="Pham A."/>
            <person name="Wells T.J."/>
            <person name="Ramsay K.A."/>
            <person name="Bell S.C."/>
            <person name="Sarovich D.S."/>
            <person name="Price E.P."/>
        </authorList>
    </citation>
    <scope>NUCLEOTIDE SEQUENCE</scope>
    <source>
        <strain evidence="3">SCHI0047.S.3</strain>
    </source>
</reference>
<protein>
    <submittedName>
        <fullName evidence="3">Patatin family protein</fullName>
    </submittedName>
</protein>
<keyword evidence="1" id="KW-0443">Lipid metabolism</keyword>
<dbReference type="PANTHER" id="PTHR14226">
    <property type="entry name" value="NEUROPATHY TARGET ESTERASE/SWISS CHEESE D.MELANOGASTER"/>
    <property type="match status" value="1"/>
</dbReference>
<dbReference type="InterPro" id="IPR002641">
    <property type="entry name" value="PNPLA_dom"/>
</dbReference>
<accession>A0AAW4NMJ0</accession>
<evidence type="ECO:0000256" key="1">
    <source>
        <dbReference type="PROSITE-ProRule" id="PRU01161"/>
    </source>
</evidence>
<dbReference type="InterPro" id="IPR045943">
    <property type="entry name" value="DUF6363"/>
</dbReference>
<evidence type="ECO:0000259" key="2">
    <source>
        <dbReference type="PROSITE" id="PS51635"/>
    </source>
</evidence>
<dbReference type="PANTHER" id="PTHR14226:SF25">
    <property type="entry name" value="PHOSPHOESTERASE"/>
    <property type="match status" value="1"/>
</dbReference>
<feature type="domain" description="PNPLA" evidence="2">
    <location>
        <begin position="9"/>
        <end position="176"/>
    </location>
</feature>
<dbReference type="InterPro" id="IPR050301">
    <property type="entry name" value="NTE"/>
</dbReference>
<comment type="caution">
    <text evidence="3">The sequence shown here is derived from an EMBL/GenBank/DDBJ whole genome shotgun (WGS) entry which is preliminary data.</text>
</comment>
<dbReference type="InterPro" id="IPR037483">
    <property type="entry name" value="YjjU-like"/>
</dbReference>
<dbReference type="CDD" id="cd07208">
    <property type="entry name" value="Pat_hypo_Ecoli_yjju_like"/>
    <property type="match status" value="1"/>
</dbReference>
<comment type="caution">
    <text evidence="1">Lacks conserved residue(s) required for the propagation of feature annotation.</text>
</comment>
<dbReference type="GO" id="GO:0016787">
    <property type="term" value="F:hydrolase activity"/>
    <property type="evidence" value="ECO:0007669"/>
    <property type="project" value="UniProtKB-UniRule"/>
</dbReference>
<organism evidence="3 4">
    <name type="scientific">Segatella salivae</name>
    <dbReference type="NCBI Taxonomy" id="228604"/>
    <lineage>
        <taxon>Bacteria</taxon>
        <taxon>Pseudomonadati</taxon>
        <taxon>Bacteroidota</taxon>
        <taxon>Bacteroidia</taxon>
        <taxon>Bacteroidales</taxon>
        <taxon>Prevotellaceae</taxon>
        <taxon>Segatella</taxon>
    </lineage>
</organism>
<dbReference type="Pfam" id="PF01734">
    <property type="entry name" value="Patatin"/>
    <property type="match status" value="1"/>
</dbReference>
<feature type="active site" description="Nucleophile" evidence="1">
    <location>
        <position position="42"/>
    </location>
</feature>
<evidence type="ECO:0000313" key="4">
    <source>
        <dbReference type="Proteomes" id="UP001196873"/>
    </source>
</evidence>
<gene>
    <name evidence="3" type="ORF">KZY68_04290</name>
</gene>
<dbReference type="PROSITE" id="PS51635">
    <property type="entry name" value="PNPLA"/>
    <property type="match status" value="1"/>
</dbReference>
<name>A0AAW4NMJ0_9BACT</name>
<sequence>MKINGKTGLVLEGGGMRGVFTSGVLDAFMKHNLYFKYIVAVSAGACNGMSYVSRQPRRARVSNIDYLARYRYIGLRHLVTQGCIFDQELLYDKFPNELLPFDFDEYFKHSQSFEMVTTNCLTGQAMYLSEAHDRQRSLDIVKASSSLPFVSKIVNVDGLPMLDGGIVDSIPIHRAIETGHDHNVVILTRNKGWRDTGKDRKVPAFIYKNYPRLRVALSHRLKVYNAQMDLIDRLEAEGRITCIRPLRPMEVGRIENDVMKLERLYEEGFALGEQFAQENL</sequence>
<feature type="active site" description="Proton acceptor" evidence="1">
    <location>
        <position position="163"/>
    </location>
</feature>
<dbReference type="GO" id="GO:0016042">
    <property type="term" value="P:lipid catabolic process"/>
    <property type="evidence" value="ECO:0007669"/>
    <property type="project" value="UniProtKB-UniRule"/>
</dbReference>
<keyword evidence="1" id="KW-0378">Hydrolase</keyword>